<dbReference type="Proteomes" id="UP000316316">
    <property type="component" value="Unassembled WGS sequence"/>
</dbReference>
<dbReference type="GO" id="GO:0009401">
    <property type="term" value="P:phosphoenolpyruvate-dependent sugar phosphotransferase system"/>
    <property type="evidence" value="ECO:0007669"/>
    <property type="project" value="InterPro"/>
</dbReference>
<organism evidence="1 2">
    <name type="scientific">Enterococcus avium</name>
    <name type="common">Streptococcus avium</name>
    <dbReference type="NCBI Taxonomy" id="33945"/>
    <lineage>
        <taxon>Bacteria</taxon>
        <taxon>Bacillati</taxon>
        <taxon>Bacillota</taxon>
        <taxon>Bacilli</taxon>
        <taxon>Lactobacillales</taxon>
        <taxon>Enterococcaceae</taxon>
        <taxon>Enterococcus</taxon>
    </lineage>
</organism>
<reference evidence="1 2" key="1">
    <citation type="submission" date="2017-10" db="EMBL/GenBank/DDBJ databases">
        <title>FDA dAtabase for Regulatory Grade micrObial Sequences (FDA-ARGOS): Supporting development and validation of Infectious Disease Dx tests.</title>
        <authorList>
            <person name="Campos J."/>
            <person name="Goldberg B."/>
            <person name="Tallon L.J."/>
            <person name="Sadzewicz L."/>
            <person name="Sengamalay N."/>
            <person name="Ott S."/>
            <person name="Godinez A."/>
            <person name="Nagaraj S."/>
            <person name="Vyas G."/>
            <person name="Aluvathingal J."/>
            <person name="Nadendla S."/>
            <person name="Geyer C."/>
            <person name="Nandy P."/>
            <person name="Hobson J."/>
            <person name="Sichtig H."/>
        </authorList>
    </citation>
    <scope>NUCLEOTIDE SEQUENCE [LARGE SCALE GENOMIC DNA]</scope>
    <source>
        <strain evidence="1 2">FDAARGOS_185</strain>
    </source>
</reference>
<dbReference type="GO" id="GO:0005886">
    <property type="term" value="C:plasma membrane"/>
    <property type="evidence" value="ECO:0007669"/>
    <property type="project" value="TreeGrafter"/>
</dbReference>
<dbReference type="EMBL" id="PDXQ01000001">
    <property type="protein sequence ID" value="TRZ32784.1"/>
    <property type="molecule type" value="Genomic_DNA"/>
</dbReference>
<dbReference type="PANTHER" id="PTHR32502">
    <property type="entry name" value="N-ACETYLGALACTOSAMINE PERMEASE II COMPONENT-RELATED"/>
    <property type="match status" value="1"/>
</dbReference>
<dbReference type="AlphaFoldDB" id="A0A4P8KE53"/>
<dbReference type="PROSITE" id="PS51108">
    <property type="entry name" value="PTS_EIID"/>
    <property type="match status" value="1"/>
</dbReference>
<protein>
    <submittedName>
        <fullName evidence="1">PTS fructose transporter subunit IID</fullName>
    </submittedName>
</protein>
<evidence type="ECO:0000313" key="2">
    <source>
        <dbReference type="Proteomes" id="UP000316316"/>
    </source>
</evidence>
<dbReference type="InterPro" id="IPR004704">
    <property type="entry name" value="PTS_IID_man"/>
</dbReference>
<accession>A0A4P8KE53</accession>
<comment type="caution">
    <text evidence="1">The sequence shown here is derived from an EMBL/GenBank/DDBJ whole genome shotgun (WGS) entry which is preliminary data.</text>
</comment>
<gene>
    <name evidence="1" type="ORF">AUF17_01270</name>
</gene>
<dbReference type="PANTHER" id="PTHR32502:SF26">
    <property type="entry name" value="PHOSPHOTRANSFERASE SYSTEM SUGAR-SPECIFIC EIID COMPONENT"/>
    <property type="match status" value="1"/>
</dbReference>
<sequence>MNKMSEKYQVTKKDLRKANYRWLMSVCTFNYQTQQGASVTYALSPILRKLYKDDDEYIEALNNHFQYYNTQPWLAAIILGACVAMEEKQGLEAKDAINDFKVGTMGPIAGIGDSLLMTMIPTIMGSIAAYMALENNPVGIFLWFILIMVIFFFRMRGFEFGYKQGMKIVTEYGEKINYLTEAASVLGLTVVGSLIASVISVSTPLKFTFGEVSMKIQPMLDKILPTLIPVMITAAAYYLLSKKKISMTILILLVIVFAMVMAAFGILA</sequence>
<dbReference type="InterPro" id="IPR050303">
    <property type="entry name" value="GatZ_KbaZ_carbometab"/>
</dbReference>
<proteinExistence type="predicted"/>
<evidence type="ECO:0000313" key="1">
    <source>
        <dbReference type="EMBL" id="TRZ32784.1"/>
    </source>
</evidence>
<name>A0A4P8KE53_ENTAV</name>
<dbReference type="Pfam" id="PF03613">
    <property type="entry name" value="EIID-AGA"/>
    <property type="match status" value="1"/>
</dbReference>